<sequence length="877" mass="97146">MEGKAARKPFPSLLPPPGSLTGSPPPGLFRQGSSARAAAVHAGAGEPAPAPGGKGWAPLSRDALRAAAAAATRLRRLMAAAAMAAPADPGEAGPAAGAAAGGPRSSSLVEAVLACSGRLEREGLGGRLARLSCRVEELKDEVCSMINQRYVEFLPSVQSAKDLESQVEELAGSIDQLKARIENEVQHDLNVAIAEFAELKQQLERDTLILTVLKQLQEFDAALKQFNALLAQKKYVPAACHLNKARRNLKIMESRRGFELKILKALSRELTIQTQNIIYLLGQDWEQMAVWKLPQSKELNSLESAMQTELHLRTMLAKEDSATCPTVGAVLQAFAVLGELRLKFRYFGQLLLKHILQPLISHPSLRPLLEEQSDAITLRFESLGSDLGHPPPAEVFAKIKLVLESLHKYQLDVPLDLGVEDENNARLVLAEELGDVIWKDLSDCLIRDCLVHSIPNNSSKLGQYIEVIKATEEFEKALKDMRFLKEDSTDLLTYARNVNCHFANKKCQDVIVVARNLMMSEIHNTIKVTPDSSVSLPKLPDPGAGDQLKALATPDALRKQVPSLENETRLSRHTFSFPACRISDSVQKLMVLAYQTLQEASASTDQCCIQLFYSVRNIFHLFCDVVPMYHKENLQKLPQLAAIHHNNCMYIAHHLLTLGHQFRGRVCDGTATFVDLVPGFRKLGTECFLAQMRVQKEELLERLSNARNFSNVDDDDYSAANKAVRQVLHQLKRLGLVWQDVLPVNVYCKAMGTLLNTGLAEMISRIAALEDISAENGDRLHALCQVVVEEGPRVFVPLPEEQQNKPFQEEVPVYVPQWMMFRELMLVLQASLQEIVDRWADGKGPLAAEFSPGEVKSLIRALFQNTERRAAALAKIK</sequence>
<evidence type="ECO:0000256" key="4">
    <source>
        <dbReference type="ARBA" id="ARBA00022454"/>
    </source>
</evidence>
<name>A0ABM5EQK9_9SAUR</name>
<reference evidence="18" key="1">
    <citation type="submission" date="2025-08" db="UniProtKB">
        <authorList>
            <consortium name="RefSeq"/>
        </authorList>
    </citation>
    <scope>IDENTIFICATION</scope>
</reference>
<keyword evidence="10" id="KW-0137">Centromere</keyword>
<comment type="similarity">
    <text evidence="3">Belongs to the ZW10 family.</text>
</comment>
<keyword evidence="8" id="KW-0995">Kinetochore</keyword>
<evidence type="ECO:0000256" key="2">
    <source>
        <dbReference type="ARBA" id="ARBA00004629"/>
    </source>
</evidence>
<keyword evidence="9" id="KW-0131">Cell cycle</keyword>
<organism evidence="17 18">
    <name type="scientific">Pogona vitticeps</name>
    <name type="common">central bearded dragon</name>
    <dbReference type="NCBI Taxonomy" id="103695"/>
    <lineage>
        <taxon>Eukaryota</taxon>
        <taxon>Metazoa</taxon>
        <taxon>Chordata</taxon>
        <taxon>Craniata</taxon>
        <taxon>Vertebrata</taxon>
        <taxon>Euteleostomi</taxon>
        <taxon>Lepidosauria</taxon>
        <taxon>Squamata</taxon>
        <taxon>Bifurcata</taxon>
        <taxon>Unidentata</taxon>
        <taxon>Episquamata</taxon>
        <taxon>Toxicofera</taxon>
        <taxon>Iguania</taxon>
        <taxon>Acrodonta</taxon>
        <taxon>Agamidae</taxon>
        <taxon>Amphibolurinae</taxon>
        <taxon>Pogona</taxon>
    </lineage>
</organism>
<keyword evidence="17" id="KW-1185">Reference proteome</keyword>
<evidence type="ECO:0000259" key="15">
    <source>
        <dbReference type="Pfam" id="PF20666"/>
    </source>
</evidence>
<feature type="domain" description="Centromere/kinetochore protein zw10 C-terminal" evidence="15">
    <location>
        <begin position="575"/>
        <end position="701"/>
    </location>
</feature>
<evidence type="ECO:0000259" key="14">
    <source>
        <dbReference type="Pfam" id="PF20665"/>
    </source>
</evidence>
<evidence type="ECO:0000256" key="7">
    <source>
        <dbReference type="ARBA" id="ARBA00022776"/>
    </source>
</evidence>
<dbReference type="InterPro" id="IPR046362">
    <property type="entry name" value="Zw10/DSL1_C_sf"/>
</dbReference>
<evidence type="ECO:0000256" key="8">
    <source>
        <dbReference type="ARBA" id="ARBA00022838"/>
    </source>
</evidence>
<keyword evidence="11" id="KW-0175">Coiled coil</keyword>
<evidence type="ECO:0000259" key="16">
    <source>
        <dbReference type="Pfam" id="PF22766"/>
    </source>
</evidence>
<dbReference type="Proteomes" id="UP001652642">
    <property type="component" value="Chromosome 8"/>
</dbReference>
<feature type="domain" description="ZW10 C-terminal helical" evidence="16">
    <location>
        <begin position="722"/>
        <end position="876"/>
    </location>
</feature>
<evidence type="ECO:0000313" key="17">
    <source>
        <dbReference type="Proteomes" id="UP001652642"/>
    </source>
</evidence>
<feature type="domain" description="Centromere/kinetochore protein zw10 middle" evidence="14">
    <location>
        <begin position="281"/>
        <end position="518"/>
    </location>
</feature>
<gene>
    <name evidence="18" type="primary">ZW10</name>
</gene>
<evidence type="ECO:0000256" key="5">
    <source>
        <dbReference type="ARBA" id="ARBA00022490"/>
    </source>
</evidence>
<evidence type="ECO:0000256" key="10">
    <source>
        <dbReference type="ARBA" id="ARBA00023328"/>
    </source>
</evidence>
<feature type="compositionally biased region" description="Low complexity" evidence="12">
    <location>
        <begin position="35"/>
        <end position="47"/>
    </location>
</feature>
<dbReference type="GeneID" id="110079403"/>
<dbReference type="Pfam" id="PF20666">
    <property type="entry name" value="ZW10_C"/>
    <property type="match status" value="1"/>
</dbReference>
<dbReference type="Pfam" id="PF22766">
    <property type="entry name" value="ZW10_C2"/>
    <property type="match status" value="1"/>
</dbReference>
<keyword evidence="7" id="KW-0498">Mitosis</keyword>
<dbReference type="InterPro" id="IPR048344">
    <property type="entry name" value="Zw10_middle"/>
</dbReference>
<proteinExistence type="inferred from homology"/>
<dbReference type="InterPro" id="IPR048343">
    <property type="entry name" value="ZW10_C"/>
</dbReference>
<dbReference type="Pfam" id="PF20665">
    <property type="entry name" value="Zw10_middle"/>
    <property type="match status" value="1"/>
</dbReference>
<feature type="compositionally biased region" description="Pro residues" evidence="12">
    <location>
        <begin position="12"/>
        <end position="27"/>
    </location>
</feature>
<keyword evidence="6" id="KW-0132">Cell division</keyword>
<evidence type="ECO:0000256" key="11">
    <source>
        <dbReference type="SAM" id="Coils"/>
    </source>
</evidence>
<dbReference type="InterPro" id="IPR055148">
    <property type="entry name" value="ZW10_C_2"/>
</dbReference>
<accession>A0ABM5EQK9</accession>
<keyword evidence="5" id="KW-0963">Cytoplasm</keyword>
<evidence type="ECO:0000313" key="18">
    <source>
        <dbReference type="RefSeq" id="XP_072835435.1"/>
    </source>
</evidence>
<evidence type="ECO:0000256" key="6">
    <source>
        <dbReference type="ARBA" id="ARBA00022618"/>
    </source>
</evidence>
<evidence type="ECO:0000259" key="13">
    <source>
        <dbReference type="Pfam" id="PF06248"/>
    </source>
</evidence>
<protein>
    <submittedName>
        <fullName evidence="18">Centromere/kinetochore protein zw10 homolog</fullName>
    </submittedName>
</protein>
<feature type="domain" description="Centromere/kinetochore protein zw10 N-terminal" evidence="13">
    <location>
        <begin position="132"/>
        <end position="223"/>
    </location>
</feature>
<dbReference type="RefSeq" id="XP_072835435.1">
    <property type="nucleotide sequence ID" value="XM_072979334.1"/>
</dbReference>
<evidence type="ECO:0000256" key="12">
    <source>
        <dbReference type="SAM" id="MobiDB-lite"/>
    </source>
</evidence>
<evidence type="ECO:0000256" key="9">
    <source>
        <dbReference type="ARBA" id="ARBA00023306"/>
    </source>
</evidence>
<comment type="subcellular location">
    <subcellularLocation>
        <location evidence="2">Chromosome</location>
        <location evidence="2">Centromere</location>
        <location evidence="2">Kinetochore</location>
    </subcellularLocation>
    <subcellularLocation>
        <location evidence="1">Cytoplasm</location>
    </subcellularLocation>
</comment>
<evidence type="ECO:0000256" key="3">
    <source>
        <dbReference type="ARBA" id="ARBA00006245"/>
    </source>
</evidence>
<feature type="coiled-coil region" evidence="11">
    <location>
        <begin position="121"/>
        <end position="187"/>
    </location>
</feature>
<dbReference type="PANTHER" id="PTHR12205">
    <property type="entry name" value="CENTROMERE/KINETOCHORE PROTEIN ZW10"/>
    <property type="match status" value="1"/>
</dbReference>
<keyword evidence="4" id="KW-0158">Chromosome</keyword>
<evidence type="ECO:0000256" key="1">
    <source>
        <dbReference type="ARBA" id="ARBA00004496"/>
    </source>
</evidence>
<dbReference type="Pfam" id="PF06248">
    <property type="entry name" value="Zw10_N"/>
    <property type="match status" value="1"/>
</dbReference>
<feature type="region of interest" description="Disordered" evidence="12">
    <location>
        <begin position="1"/>
        <end position="57"/>
    </location>
</feature>
<dbReference type="InterPro" id="IPR009361">
    <property type="entry name" value="Zw10_N"/>
</dbReference>
<dbReference type="PANTHER" id="PTHR12205:SF0">
    <property type="entry name" value="CENTROMERE_KINETOCHORE PROTEIN ZW10 HOMOLOG"/>
    <property type="match status" value="1"/>
</dbReference>
<dbReference type="Gene3D" id="1.10.357.150">
    <property type="match status" value="1"/>
</dbReference>